<dbReference type="RefSeq" id="WP_013595722.1">
    <property type="nucleotide sequence ID" value="NC_015138.1"/>
</dbReference>
<proteinExistence type="predicted"/>
<evidence type="ECO:0000313" key="2">
    <source>
        <dbReference type="Proteomes" id="UP000002482"/>
    </source>
</evidence>
<organism evidence="1 2">
    <name type="scientific">Paracidovorax avenae (strain ATCC 19860 / DSM 7227 / CCUG 15838 / JCM 20985 / LMG 2117 / NCPPB 1011)</name>
    <name type="common">Acidovorax avenae</name>
    <dbReference type="NCBI Taxonomy" id="643561"/>
    <lineage>
        <taxon>Bacteria</taxon>
        <taxon>Pseudomonadati</taxon>
        <taxon>Pseudomonadota</taxon>
        <taxon>Betaproteobacteria</taxon>
        <taxon>Burkholderiales</taxon>
        <taxon>Comamonadaceae</taxon>
        <taxon>Paracidovorax</taxon>
    </lineage>
</organism>
<dbReference type="EMBL" id="CP002521">
    <property type="protein sequence ID" value="ADX47236.1"/>
    <property type="molecule type" value="Genomic_DNA"/>
</dbReference>
<dbReference type="SUPFAM" id="SSF55331">
    <property type="entry name" value="Tautomerase/MIF"/>
    <property type="match status" value="1"/>
</dbReference>
<reference evidence="1" key="1">
    <citation type="submission" date="2011-02" db="EMBL/GenBank/DDBJ databases">
        <title>Complete sequence of Acidovorax avenae subsp. avenae ATCC 19860.</title>
        <authorList>
            <consortium name="US DOE Joint Genome Institute"/>
            <person name="Lucas S."/>
            <person name="Copeland A."/>
            <person name="Lapidus A."/>
            <person name="Cheng J.-F."/>
            <person name="Goodwin L."/>
            <person name="Pitluck S."/>
            <person name="Chertkov O."/>
            <person name="Held B."/>
            <person name="Detter J.C."/>
            <person name="Han C."/>
            <person name="Tapia R."/>
            <person name="Land M."/>
            <person name="Hauser L."/>
            <person name="Kyrpides N."/>
            <person name="Ivanova N."/>
            <person name="Ovchinnikova G."/>
            <person name="Pagani I."/>
            <person name="Gordon S."/>
            <person name="Woyke T."/>
        </authorList>
    </citation>
    <scope>NUCLEOTIDE SEQUENCE</scope>
    <source>
        <strain evidence="1">ATCC 19860</strain>
    </source>
</reference>
<dbReference type="OrthoDB" id="8561934at2"/>
<dbReference type="AlphaFoldDB" id="F0Q9X6"/>
<protein>
    <submittedName>
        <fullName evidence="1">4-oxalocrotonate tautomerase</fullName>
    </submittedName>
</protein>
<evidence type="ECO:0000313" key="1">
    <source>
        <dbReference type="EMBL" id="ADX47236.1"/>
    </source>
</evidence>
<dbReference type="HOGENOM" id="CLU_154654_1_0_4"/>
<name>F0Q9X6_PARA1</name>
<dbReference type="Proteomes" id="UP000002482">
    <property type="component" value="Chromosome"/>
</dbReference>
<dbReference type="KEGG" id="aaa:Acav_3334"/>
<dbReference type="GeneID" id="34238768"/>
<keyword evidence="2" id="KW-1185">Reference proteome</keyword>
<sequence length="132" mass="14250">MPHTVIHLSGEPDARLARSAADAVAGITQRVLGKQLPVIATTVQFIPADQWFVGGASLAELGQGAFHLDISITDETNTKAEKALYLREVHAAFEALLPNLHPVSYVHLIDARAAAYGYGGRTQEWRHQQAGV</sequence>
<dbReference type="InterPro" id="IPR014347">
    <property type="entry name" value="Tautomerase/MIF_sf"/>
</dbReference>
<gene>
    <name evidence="1" type="ordered locus">Acav_3334</name>
</gene>
<accession>F0Q9X6</accession>